<keyword evidence="3" id="KW-0489">Methyltransferase</keyword>
<organism evidence="3">
    <name type="scientific">Ignisphaera aggregans</name>
    <dbReference type="NCBI Taxonomy" id="334771"/>
    <lineage>
        <taxon>Archaea</taxon>
        <taxon>Thermoproteota</taxon>
        <taxon>Thermoprotei</taxon>
        <taxon>Desulfurococcales</taxon>
        <taxon>Desulfurococcaceae</taxon>
        <taxon>Ignisphaera</taxon>
    </lineage>
</organism>
<gene>
    <name evidence="3" type="ORF">ENO26_00560</name>
</gene>
<feature type="domain" description="Methyltransferase FkbM" evidence="2">
    <location>
        <begin position="72"/>
        <end position="227"/>
    </location>
</feature>
<dbReference type="EMBL" id="DSEU01000002">
    <property type="protein sequence ID" value="HEM66066.1"/>
    <property type="molecule type" value="Genomic_DNA"/>
</dbReference>
<evidence type="ECO:0000259" key="2">
    <source>
        <dbReference type="Pfam" id="PF05050"/>
    </source>
</evidence>
<dbReference type="SUPFAM" id="SSF53335">
    <property type="entry name" value="S-adenosyl-L-methionine-dependent methyltransferases"/>
    <property type="match status" value="1"/>
</dbReference>
<dbReference type="GO" id="GO:0008168">
    <property type="term" value="F:methyltransferase activity"/>
    <property type="evidence" value="ECO:0007669"/>
    <property type="project" value="UniProtKB-KW"/>
</dbReference>
<accession>A0A7J2U052</accession>
<evidence type="ECO:0000313" key="3">
    <source>
        <dbReference type="EMBL" id="HEM66066.1"/>
    </source>
</evidence>
<dbReference type="AlphaFoldDB" id="A0A7J2U052"/>
<evidence type="ECO:0000256" key="1">
    <source>
        <dbReference type="SAM" id="Phobius"/>
    </source>
</evidence>
<keyword evidence="1" id="KW-0812">Transmembrane</keyword>
<dbReference type="Gene3D" id="3.40.50.150">
    <property type="entry name" value="Vaccinia Virus protein VP39"/>
    <property type="match status" value="1"/>
</dbReference>
<proteinExistence type="predicted"/>
<dbReference type="NCBIfam" id="TIGR01444">
    <property type="entry name" value="fkbM_fam"/>
    <property type="match status" value="1"/>
</dbReference>
<feature type="transmembrane region" description="Helical" evidence="1">
    <location>
        <begin position="251"/>
        <end position="273"/>
    </location>
</feature>
<dbReference type="PANTHER" id="PTHR34203">
    <property type="entry name" value="METHYLTRANSFERASE, FKBM FAMILY PROTEIN"/>
    <property type="match status" value="1"/>
</dbReference>
<keyword evidence="1" id="KW-0472">Membrane</keyword>
<dbReference type="PANTHER" id="PTHR34203:SF15">
    <property type="entry name" value="SLL1173 PROTEIN"/>
    <property type="match status" value="1"/>
</dbReference>
<keyword evidence="3" id="KW-0808">Transferase</keyword>
<name>A0A7J2U052_9CREN</name>
<sequence>MPMTRERILAITRSRLLKMLAKALPYIYLQLDKNLCVYFPSDGFGALEENLLTGHNIYFDIPSITEADTIIDLGAHAGSFTIYAILHSKPGARIIAVEPSNNNFTFLLANLKLFENVIKEKRLEILALKKAVWSYRGILKFIDIGWSEGGYVTPSQSVHSKAYVEAITLDEILNLSKGKILIKMDIEGAEVEVLNSSKELNRVHALAIEAHGNEQALIKILNKHGFKTKIVIYKLNPQLYRYWLKIKPKPYGILVALYRFLVSSIITPTITLIKAVNAKQE</sequence>
<dbReference type="GO" id="GO:0032259">
    <property type="term" value="P:methylation"/>
    <property type="evidence" value="ECO:0007669"/>
    <property type="project" value="UniProtKB-KW"/>
</dbReference>
<keyword evidence="1" id="KW-1133">Transmembrane helix</keyword>
<dbReference type="Pfam" id="PF05050">
    <property type="entry name" value="Methyltransf_21"/>
    <property type="match status" value="1"/>
</dbReference>
<reference evidence="3" key="1">
    <citation type="journal article" date="2020" name="mSystems">
        <title>Genome- and Community-Level Interaction Insights into Carbon Utilization and Element Cycling Functions of Hydrothermarchaeota in Hydrothermal Sediment.</title>
        <authorList>
            <person name="Zhou Z."/>
            <person name="Liu Y."/>
            <person name="Xu W."/>
            <person name="Pan J."/>
            <person name="Luo Z.H."/>
            <person name="Li M."/>
        </authorList>
    </citation>
    <scope>NUCLEOTIDE SEQUENCE [LARGE SCALE GENOMIC DNA]</scope>
    <source>
        <strain evidence="3">SpSt-125</strain>
    </source>
</reference>
<dbReference type="InterPro" id="IPR052514">
    <property type="entry name" value="SAM-dependent_MTase"/>
</dbReference>
<comment type="caution">
    <text evidence="3">The sequence shown here is derived from an EMBL/GenBank/DDBJ whole genome shotgun (WGS) entry which is preliminary data.</text>
</comment>
<protein>
    <submittedName>
        <fullName evidence="3">FkbM family methyltransferase</fullName>
    </submittedName>
</protein>
<dbReference type="InterPro" id="IPR006342">
    <property type="entry name" value="FkbM_mtfrase"/>
</dbReference>
<dbReference type="InterPro" id="IPR029063">
    <property type="entry name" value="SAM-dependent_MTases_sf"/>
</dbReference>